<dbReference type="RefSeq" id="XP_004357779.1">
    <property type="nucleotide sequence ID" value="XM_004357722.1"/>
</dbReference>
<dbReference type="Proteomes" id="UP000007797">
    <property type="component" value="Unassembled WGS sequence"/>
</dbReference>
<dbReference type="OMA" id="YQIATSN"/>
<keyword evidence="3" id="KW-1185">Reference proteome</keyword>
<protein>
    <submittedName>
        <fullName evidence="2">Uncharacterized protein</fullName>
    </submittedName>
</protein>
<evidence type="ECO:0000313" key="2">
    <source>
        <dbReference type="EMBL" id="EGG19485.1"/>
    </source>
</evidence>
<organism evidence="2 3">
    <name type="scientific">Cavenderia fasciculata</name>
    <name type="common">Slime mold</name>
    <name type="synonym">Dictyostelium fasciculatum</name>
    <dbReference type="NCBI Taxonomy" id="261658"/>
    <lineage>
        <taxon>Eukaryota</taxon>
        <taxon>Amoebozoa</taxon>
        <taxon>Evosea</taxon>
        <taxon>Eumycetozoa</taxon>
        <taxon>Dictyostelia</taxon>
        <taxon>Acytosteliales</taxon>
        <taxon>Cavenderiaceae</taxon>
        <taxon>Cavenderia</taxon>
    </lineage>
</organism>
<dbReference type="GeneID" id="14871553"/>
<dbReference type="AlphaFoldDB" id="F4PXH5"/>
<feature type="compositionally biased region" description="Low complexity" evidence="1">
    <location>
        <begin position="49"/>
        <end position="60"/>
    </location>
</feature>
<gene>
    <name evidence="2" type="ORF">DFA_00062</name>
</gene>
<evidence type="ECO:0000313" key="3">
    <source>
        <dbReference type="Proteomes" id="UP000007797"/>
    </source>
</evidence>
<reference evidence="3" key="1">
    <citation type="journal article" date="2011" name="Genome Res.">
        <title>Phylogeny-wide analysis of social amoeba genomes highlights ancient origins for complex intercellular communication.</title>
        <authorList>
            <person name="Heidel A.J."/>
            <person name="Lawal H.M."/>
            <person name="Felder M."/>
            <person name="Schilde C."/>
            <person name="Helps N.R."/>
            <person name="Tunggal B."/>
            <person name="Rivero F."/>
            <person name="John U."/>
            <person name="Schleicher M."/>
            <person name="Eichinger L."/>
            <person name="Platzer M."/>
            <person name="Noegel A.A."/>
            <person name="Schaap P."/>
            <person name="Gloeckner G."/>
        </authorList>
    </citation>
    <scope>NUCLEOTIDE SEQUENCE [LARGE SCALE GENOMIC DNA]</scope>
    <source>
        <strain evidence="3">SH3</strain>
    </source>
</reference>
<accession>F4PXH5</accession>
<dbReference type="EMBL" id="GL883014">
    <property type="protein sequence ID" value="EGG19485.1"/>
    <property type="molecule type" value="Genomic_DNA"/>
</dbReference>
<proteinExistence type="predicted"/>
<dbReference type="KEGG" id="dfa:DFA_00062"/>
<evidence type="ECO:0000256" key="1">
    <source>
        <dbReference type="SAM" id="MobiDB-lite"/>
    </source>
</evidence>
<sequence length="179" mass="20739">MTWLPSPSKSLKGVFLFWSPLNMNRYFVLERNVIYTIHPAVMLHQQQQQSHYQQLKLQQQSHHHHHGQSQSSSSAPPPPPPPSMPKIIELLSLFSHVDKKETYRIKSRLNVFVPEQIATSNNLQDIENNWDHLESELYPALKKMESSTDKQQALVAYLKRKQHFKNFIPQPSSTSTSSS</sequence>
<feature type="region of interest" description="Disordered" evidence="1">
    <location>
        <begin position="49"/>
        <end position="82"/>
    </location>
</feature>
<name>F4PXH5_CACFS</name>